<dbReference type="InterPro" id="IPR011701">
    <property type="entry name" value="MFS"/>
</dbReference>
<dbReference type="RefSeq" id="WP_126640040.1">
    <property type="nucleotide sequence ID" value="NZ_BIFH01000026.1"/>
</dbReference>
<dbReference type="PROSITE" id="PS50850">
    <property type="entry name" value="MFS"/>
    <property type="match status" value="1"/>
</dbReference>
<feature type="transmembrane region" description="Helical" evidence="8">
    <location>
        <begin position="459"/>
        <end position="483"/>
    </location>
</feature>
<comment type="subcellular location">
    <subcellularLocation>
        <location evidence="1">Cell membrane</location>
        <topology evidence="1">Multi-pass membrane protein</topology>
    </subcellularLocation>
</comment>
<sequence length="490" mass="48480">MTGARGGTTTGVTGTTGTIAASVGAGRALPSTRLLLLVVLTVQFTVALDMSVVNVALPDIRDDLGFGVDGLPWVVNAYALSFGGLLMLGGRVGDLVGRRRTLIGGLAVFGLAGLAGGFVSSPAALIAARAVQGVGAAALAPVAFALITVTFPAGPARSRALGLWGATAAAGGACGVLIGGLLTESVGWRAVMLINVPIVAFALLAARRLPGDRPARGAGGGLDPAGALLVTAGATTLVLGVVRAERQGWGSMVTIGTLTAAVVLLVAFVLVELRVATPLLRMGLLSRRPVVGANLFMMLLFSGQFAAFYFTSLYLQQVLGYGPAAAGVAFLPFSLGVLIGSVLATKVVARVGLGRLLALGGVLVGVGFGWFGLAFDADGTFLRSILGPSLVASIGAGLCFVPLGTAATSGVAAHEAGMAGGLINSSRQIGGSIGLAALVTLAASVTGPEEGASKRELAHGYAVSLGAAGGLLLVAAVVAVLLVPTKSTVT</sequence>
<keyword evidence="6 8" id="KW-0472">Membrane</keyword>
<feature type="transmembrane region" description="Helical" evidence="8">
    <location>
        <begin position="385"/>
        <end position="408"/>
    </location>
</feature>
<evidence type="ECO:0000256" key="4">
    <source>
        <dbReference type="ARBA" id="ARBA00022692"/>
    </source>
</evidence>
<evidence type="ECO:0000313" key="10">
    <source>
        <dbReference type="EMBL" id="GCD98123.1"/>
    </source>
</evidence>
<protein>
    <submittedName>
        <fullName evidence="10">MFS transporter</fullName>
    </submittedName>
</protein>
<feature type="transmembrane region" description="Helical" evidence="8">
    <location>
        <begin position="34"/>
        <end position="53"/>
    </location>
</feature>
<dbReference type="GO" id="GO:0022857">
    <property type="term" value="F:transmembrane transporter activity"/>
    <property type="evidence" value="ECO:0007669"/>
    <property type="project" value="InterPro"/>
</dbReference>
<dbReference type="GO" id="GO:0046677">
    <property type="term" value="P:response to antibiotic"/>
    <property type="evidence" value="ECO:0007669"/>
    <property type="project" value="UniProtKB-KW"/>
</dbReference>
<feature type="transmembrane region" description="Helical" evidence="8">
    <location>
        <begin position="248"/>
        <end position="271"/>
    </location>
</feature>
<proteinExistence type="predicted"/>
<evidence type="ECO:0000256" key="2">
    <source>
        <dbReference type="ARBA" id="ARBA00022448"/>
    </source>
</evidence>
<dbReference type="PANTHER" id="PTHR42718">
    <property type="entry name" value="MAJOR FACILITATOR SUPERFAMILY MULTIDRUG TRANSPORTER MFSC"/>
    <property type="match status" value="1"/>
</dbReference>
<name>A0A401YU24_9ACTN</name>
<evidence type="ECO:0000256" key="8">
    <source>
        <dbReference type="SAM" id="Phobius"/>
    </source>
</evidence>
<evidence type="ECO:0000256" key="5">
    <source>
        <dbReference type="ARBA" id="ARBA00022989"/>
    </source>
</evidence>
<keyword evidence="2" id="KW-0813">Transport</keyword>
<dbReference type="InterPro" id="IPR020846">
    <property type="entry name" value="MFS_dom"/>
</dbReference>
<feature type="transmembrane region" description="Helical" evidence="8">
    <location>
        <begin position="134"/>
        <end position="154"/>
    </location>
</feature>
<feature type="domain" description="Major facilitator superfamily (MFS) profile" evidence="9">
    <location>
        <begin position="35"/>
        <end position="487"/>
    </location>
</feature>
<dbReference type="Proteomes" id="UP000286931">
    <property type="component" value="Unassembled WGS sequence"/>
</dbReference>
<keyword evidence="4 8" id="KW-0812">Transmembrane</keyword>
<dbReference type="EMBL" id="BIFH01000026">
    <property type="protein sequence ID" value="GCD98123.1"/>
    <property type="molecule type" value="Genomic_DNA"/>
</dbReference>
<evidence type="ECO:0000256" key="1">
    <source>
        <dbReference type="ARBA" id="ARBA00004651"/>
    </source>
</evidence>
<feature type="transmembrane region" description="Helical" evidence="8">
    <location>
        <begin position="429"/>
        <end position="447"/>
    </location>
</feature>
<evidence type="ECO:0000256" key="3">
    <source>
        <dbReference type="ARBA" id="ARBA00022475"/>
    </source>
</evidence>
<reference evidence="10 11" key="1">
    <citation type="submission" date="2018-12" db="EMBL/GenBank/DDBJ databases">
        <title>Draft genome sequence of Embleya hyalina NBRC 13850T.</title>
        <authorList>
            <person name="Komaki H."/>
            <person name="Hosoyama A."/>
            <person name="Kimura A."/>
            <person name="Ichikawa N."/>
            <person name="Tamura T."/>
        </authorList>
    </citation>
    <scope>NUCLEOTIDE SEQUENCE [LARGE SCALE GENOMIC DNA]</scope>
    <source>
        <strain evidence="10 11">NBRC 13850</strain>
    </source>
</reference>
<keyword evidence="7" id="KW-0046">Antibiotic resistance</keyword>
<dbReference type="OrthoDB" id="4508689at2"/>
<feature type="transmembrane region" description="Helical" evidence="8">
    <location>
        <begin position="73"/>
        <end position="90"/>
    </location>
</feature>
<evidence type="ECO:0000259" key="9">
    <source>
        <dbReference type="PROSITE" id="PS50850"/>
    </source>
</evidence>
<dbReference type="Gene3D" id="1.20.1720.10">
    <property type="entry name" value="Multidrug resistance protein D"/>
    <property type="match status" value="1"/>
</dbReference>
<organism evidence="10 11">
    <name type="scientific">Embleya hyalina</name>
    <dbReference type="NCBI Taxonomy" id="516124"/>
    <lineage>
        <taxon>Bacteria</taxon>
        <taxon>Bacillati</taxon>
        <taxon>Actinomycetota</taxon>
        <taxon>Actinomycetes</taxon>
        <taxon>Kitasatosporales</taxon>
        <taxon>Streptomycetaceae</taxon>
        <taxon>Embleya</taxon>
    </lineage>
</organism>
<dbReference type="CDD" id="cd17321">
    <property type="entry name" value="MFS_MMR_MDR_like"/>
    <property type="match status" value="1"/>
</dbReference>
<accession>A0A401YU24</accession>
<feature type="transmembrane region" description="Helical" evidence="8">
    <location>
        <begin position="218"/>
        <end position="242"/>
    </location>
</feature>
<evidence type="ECO:0000256" key="7">
    <source>
        <dbReference type="ARBA" id="ARBA00023251"/>
    </source>
</evidence>
<dbReference type="AlphaFoldDB" id="A0A401YU24"/>
<feature type="transmembrane region" description="Helical" evidence="8">
    <location>
        <begin position="161"/>
        <end position="182"/>
    </location>
</feature>
<evidence type="ECO:0000313" key="11">
    <source>
        <dbReference type="Proteomes" id="UP000286931"/>
    </source>
</evidence>
<feature type="transmembrane region" description="Helical" evidence="8">
    <location>
        <begin position="188"/>
        <end position="206"/>
    </location>
</feature>
<keyword evidence="5 8" id="KW-1133">Transmembrane helix</keyword>
<evidence type="ECO:0000256" key="6">
    <source>
        <dbReference type="ARBA" id="ARBA00023136"/>
    </source>
</evidence>
<feature type="transmembrane region" description="Helical" evidence="8">
    <location>
        <begin position="291"/>
        <end position="315"/>
    </location>
</feature>
<dbReference type="InterPro" id="IPR036259">
    <property type="entry name" value="MFS_trans_sf"/>
</dbReference>
<comment type="caution">
    <text evidence="10">The sequence shown here is derived from an EMBL/GenBank/DDBJ whole genome shotgun (WGS) entry which is preliminary data.</text>
</comment>
<dbReference type="PANTHER" id="PTHR42718:SF46">
    <property type="entry name" value="BLR6921 PROTEIN"/>
    <property type="match status" value="1"/>
</dbReference>
<keyword evidence="11" id="KW-1185">Reference proteome</keyword>
<keyword evidence="3" id="KW-1003">Cell membrane</keyword>
<dbReference type="SUPFAM" id="SSF103473">
    <property type="entry name" value="MFS general substrate transporter"/>
    <property type="match status" value="1"/>
</dbReference>
<feature type="transmembrane region" description="Helical" evidence="8">
    <location>
        <begin position="356"/>
        <end position="373"/>
    </location>
</feature>
<dbReference type="Gene3D" id="1.20.1250.20">
    <property type="entry name" value="MFS general substrate transporter like domains"/>
    <property type="match status" value="1"/>
</dbReference>
<gene>
    <name evidence="10" type="ORF">EHYA_05823</name>
</gene>
<feature type="transmembrane region" description="Helical" evidence="8">
    <location>
        <begin position="321"/>
        <end position="344"/>
    </location>
</feature>
<dbReference type="GO" id="GO:0005886">
    <property type="term" value="C:plasma membrane"/>
    <property type="evidence" value="ECO:0007669"/>
    <property type="project" value="UniProtKB-SubCell"/>
</dbReference>
<feature type="transmembrane region" description="Helical" evidence="8">
    <location>
        <begin position="102"/>
        <end position="128"/>
    </location>
</feature>
<dbReference type="Pfam" id="PF07690">
    <property type="entry name" value="MFS_1"/>
    <property type="match status" value="1"/>
</dbReference>